<comment type="subcellular location">
    <subcellularLocation>
        <location evidence="2">Membrane</location>
        <topology evidence="2">Single-pass membrane protein</topology>
    </subcellularLocation>
</comment>
<keyword evidence="13" id="KW-1185">Reference proteome</keyword>
<keyword evidence="9" id="KW-0408">Iron</keyword>
<evidence type="ECO:0000256" key="2">
    <source>
        <dbReference type="ARBA" id="ARBA00004167"/>
    </source>
</evidence>
<dbReference type="GO" id="GO:0020037">
    <property type="term" value="F:heme binding"/>
    <property type="evidence" value="ECO:0007669"/>
    <property type="project" value="InterPro"/>
</dbReference>
<comment type="caution">
    <text evidence="12">The sequence shown here is derived from an EMBL/GenBank/DDBJ whole genome shotgun (WGS) entry which is preliminary data.</text>
</comment>
<reference evidence="12 13" key="1">
    <citation type="journal article" date="2019" name="Sci. Rep.">
        <title>A high-quality genome of Eragrostis curvula grass provides insights into Poaceae evolution and supports new strategies to enhance forage quality.</title>
        <authorList>
            <person name="Carballo J."/>
            <person name="Santos B.A.C.M."/>
            <person name="Zappacosta D."/>
            <person name="Garbus I."/>
            <person name="Selva J.P."/>
            <person name="Gallo C.A."/>
            <person name="Diaz A."/>
            <person name="Albertini E."/>
            <person name="Caccamo M."/>
            <person name="Echenique V."/>
        </authorList>
    </citation>
    <scope>NUCLEOTIDE SEQUENCE [LARGE SCALE GENOMIC DNA]</scope>
    <source>
        <strain evidence="13">cv. Victoria</strain>
        <tissue evidence="12">Leaf</tissue>
    </source>
</reference>
<comment type="similarity">
    <text evidence="3">Belongs to the cytochrome P450 family.</text>
</comment>
<evidence type="ECO:0000313" key="13">
    <source>
        <dbReference type="Proteomes" id="UP000324897"/>
    </source>
</evidence>
<dbReference type="GO" id="GO:0004497">
    <property type="term" value="F:monooxygenase activity"/>
    <property type="evidence" value="ECO:0007669"/>
    <property type="project" value="UniProtKB-KW"/>
</dbReference>
<evidence type="ECO:0000256" key="6">
    <source>
        <dbReference type="ARBA" id="ARBA00022723"/>
    </source>
</evidence>
<dbReference type="PANTHER" id="PTHR47953">
    <property type="entry name" value="OS08G0105600 PROTEIN"/>
    <property type="match status" value="1"/>
</dbReference>
<dbReference type="PANTHER" id="PTHR47953:SF19">
    <property type="entry name" value="OS06G0641600 PROTEIN"/>
    <property type="match status" value="1"/>
</dbReference>
<keyword evidence="4" id="KW-0349">Heme</keyword>
<dbReference type="InterPro" id="IPR036396">
    <property type="entry name" value="Cyt_P450_sf"/>
</dbReference>
<proteinExistence type="inferred from homology"/>
<keyword evidence="10" id="KW-0503">Monooxygenase</keyword>
<accession>A0A5J9WC06</accession>
<dbReference type="EMBL" id="RWGY01000004">
    <property type="protein sequence ID" value="TVU45718.1"/>
    <property type="molecule type" value="Genomic_DNA"/>
</dbReference>
<evidence type="ECO:0000313" key="12">
    <source>
        <dbReference type="EMBL" id="TVU45718.1"/>
    </source>
</evidence>
<evidence type="ECO:0000256" key="1">
    <source>
        <dbReference type="ARBA" id="ARBA00001971"/>
    </source>
</evidence>
<dbReference type="GO" id="GO:0016705">
    <property type="term" value="F:oxidoreductase activity, acting on paired donors, with incorporation or reduction of molecular oxygen"/>
    <property type="evidence" value="ECO:0007669"/>
    <property type="project" value="InterPro"/>
</dbReference>
<protein>
    <submittedName>
        <fullName evidence="12">Uncharacterized protein</fullName>
    </submittedName>
</protein>
<name>A0A5J9WC06_9POAL</name>
<dbReference type="Gramene" id="TVU45718">
    <property type="protein sequence ID" value="TVU45718"/>
    <property type="gene ID" value="EJB05_05214"/>
</dbReference>
<evidence type="ECO:0000256" key="3">
    <source>
        <dbReference type="ARBA" id="ARBA00010617"/>
    </source>
</evidence>
<evidence type="ECO:0000256" key="5">
    <source>
        <dbReference type="ARBA" id="ARBA00022692"/>
    </source>
</evidence>
<organism evidence="12 13">
    <name type="scientific">Eragrostis curvula</name>
    <name type="common">weeping love grass</name>
    <dbReference type="NCBI Taxonomy" id="38414"/>
    <lineage>
        <taxon>Eukaryota</taxon>
        <taxon>Viridiplantae</taxon>
        <taxon>Streptophyta</taxon>
        <taxon>Embryophyta</taxon>
        <taxon>Tracheophyta</taxon>
        <taxon>Spermatophyta</taxon>
        <taxon>Magnoliopsida</taxon>
        <taxon>Liliopsida</taxon>
        <taxon>Poales</taxon>
        <taxon>Poaceae</taxon>
        <taxon>PACMAD clade</taxon>
        <taxon>Chloridoideae</taxon>
        <taxon>Eragrostideae</taxon>
        <taxon>Eragrostidinae</taxon>
        <taxon>Eragrostis</taxon>
    </lineage>
</organism>
<dbReference type="Proteomes" id="UP000324897">
    <property type="component" value="Chromosome 5"/>
</dbReference>
<dbReference type="GO" id="GO:0016020">
    <property type="term" value="C:membrane"/>
    <property type="evidence" value="ECO:0007669"/>
    <property type="project" value="UniProtKB-SubCell"/>
</dbReference>
<keyword evidence="11" id="KW-0472">Membrane</keyword>
<comment type="cofactor">
    <cofactor evidence="1">
        <name>heme</name>
        <dbReference type="ChEBI" id="CHEBI:30413"/>
    </cofactor>
</comment>
<evidence type="ECO:0000256" key="10">
    <source>
        <dbReference type="ARBA" id="ARBA00023033"/>
    </source>
</evidence>
<dbReference type="OrthoDB" id="1470350at2759"/>
<keyword evidence="6" id="KW-0479">Metal-binding</keyword>
<feature type="non-terminal residue" evidence="12">
    <location>
        <position position="111"/>
    </location>
</feature>
<evidence type="ECO:0000256" key="9">
    <source>
        <dbReference type="ARBA" id="ARBA00023004"/>
    </source>
</evidence>
<keyword evidence="8" id="KW-0560">Oxidoreductase</keyword>
<dbReference type="Gene3D" id="1.10.630.10">
    <property type="entry name" value="Cytochrome P450"/>
    <property type="match status" value="1"/>
</dbReference>
<keyword evidence="7" id="KW-1133">Transmembrane helix</keyword>
<evidence type="ECO:0000256" key="11">
    <source>
        <dbReference type="ARBA" id="ARBA00023136"/>
    </source>
</evidence>
<evidence type="ECO:0000256" key="7">
    <source>
        <dbReference type="ARBA" id="ARBA00022989"/>
    </source>
</evidence>
<dbReference type="InterPro" id="IPR052306">
    <property type="entry name" value="CYP450_71D"/>
</dbReference>
<evidence type="ECO:0000256" key="8">
    <source>
        <dbReference type="ARBA" id="ARBA00023002"/>
    </source>
</evidence>
<keyword evidence="5" id="KW-0812">Transmembrane</keyword>
<dbReference type="AlphaFoldDB" id="A0A5J9WC06"/>
<gene>
    <name evidence="12" type="ORF">EJB05_05214</name>
</gene>
<sequence>EDNSYTTFRILDVDNIGELTAGFNPADLWPSSRLARWLSSAVRRAGESRNTAYGILDGFIKEHLERLDNGAGGADDAEDLLDVLLKMQREGGLPILLDMDVIKAVVYRRTT</sequence>
<dbReference type="GO" id="GO:0005506">
    <property type="term" value="F:iron ion binding"/>
    <property type="evidence" value="ECO:0007669"/>
    <property type="project" value="InterPro"/>
</dbReference>
<feature type="non-terminal residue" evidence="12">
    <location>
        <position position="1"/>
    </location>
</feature>
<dbReference type="SUPFAM" id="SSF48264">
    <property type="entry name" value="Cytochrome P450"/>
    <property type="match status" value="1"/>
</dbReference>
<evidence type="ECO:0000256" key="4">
    <source>
        <dbReference type="ARBA" id="ARBA00022617"/>
    </source>
</evidence>